<evidence type="ECO:0000259" key="3">
    <source>
        <dbReference type="Pfam" id="PF13511"/>
    </source>
</evidence>
<reference evidence="5" key="2">
    <citation type="journal article" date="2020" name="Int. J. Syst. Evol. Microbiol.">
        <title>Genomic insights into a novel species Rhodoferax aquaticus sp. nov., isolated from freshwater.</title>
        <authorList>
            <person name="Li T."/>
            <person name="Zhuo Y."/>
            <person name="Jin C.Z."/>
            <person name="Wu X."/>
            <person name="Ko S.R."/>
            <person name="Jin F.J."/>
            <person name="Ahn C.Y."/>
            <person name="Oh H.M."/>
            <person name="Lee H.G."/>
            <person name="Jin L."/>
        </authorList>
    </citation>
    <scope>NUCLEOTIDE SEQUENCE [LARGE SCALE GENOMIC DNA]</scope>
    <source>
        <strain evidence="5">Gr-4</strain>
    </source>
</reference>
<dbReference type="EMBL" id="CP036282">
    <property type="protein sequence ID" value="QDL54407.1"/>
    <property type="molecule type" value="Genomic_DNA"/>
</dbReference>
<sequence length="175" mass="18250">MKPTHLLFMVALSMGSLTVYAQWQWVDKDGRKVFSDRAPPPDVAEKSILKRPSGAAATAPPLSADAAPAPSEAAAQGASGTAAPVAPKDAGVDKALEAKKKQAADAEAAKRKADEERLAKAKIESCARAKQAKATLDSGIRISRTAANGEREVLDDAARATELKTVQAAMEANCK</sequence>
<evidence type="ECO:0000313" key="5">
    <source>
        <dbReference type="Proteomes" id="UP000317365"/>
    </source>
</evidence>
<dbReference type="InterPro" id="IPR025392">
    <property type="entry name" value="DUF4124"/>
</dbReference>
<dbReference type="AlphaFoldDB" id="A0A515EP08"/>
<evidence type="ECO:0000256" key="2">
    <source>
        <dbReference type="SAM" id="SignalP"/>
    </source>
</evidence>
<reference evidence="5" key="1">
    <citation type="submission" date="2019-02" db="EMBL/GenBank/DDBJ databases">
        <title>Complete genome sequence of Rhodoferax sp. Gr-4.</title>
        <authorList>
            <person name="Jin L."/>
        </authorList>
    </citation>
    <scope>NUCLEOTIDE SEQUENCE [LARGE SCALE GENOMIC DNA]</scope>
    <source>
        <strain evidence="5">Gr-4</strain>
    </source>
</reference>
<dbReference type="KEGG" id="rhg:EXZ61_09660"/>
<keyword evidence="2" id="KW-0732">Signal</keyword>
<keyword evidence="5" id="KW-1185">Reference proteome</keyword>
<feature type="signal peptide" evidence="2">
    <location>
        <begin position="1"/>
        <end position="21"/>
    </location>
</feature>
<protein>
    <submittedName>
        <fullName evidence="4">DUF4124 domain-containing protein</fullName>
    </submittedName>
</protein>
<organism evidence="4 5">
    <name type="scientific">Rhodoferax aquaticus</name>
    <dbReference type="NCBI Taxonomy" id="2527691"/>
    <lineage>
        <taxon>Bacteria</taxon>
        <taxon>Pseudomonadati</taxon>
        <taxon>Pseudomonadota</taxon>
        <taxon>Betaproteobacteria</taxon>
        <taxon>Burkholderiales</taxon>
        <taxon>Comamonadaceae</taxon>
        <taxon>Rhodoferax</taxon>
    </lineage>
</organism>
<dbReference type="Proteomes" id="UP000317365">
    <property type="component" value="Chromosome"/>
</dbReference>
<gene>
    <name evidence="4" type="ORF">EXZ61_09660</name>
</gene>
<feature type="domain" description="DUF4124" evidence="3">
    <location>
        <begin position="21"/>
        <end position="61"/>
    </location>
</feature>
<evidence type="ECO:0000313" key="4">
    <source>
        <dbReference type="EMBL" id="QDL54407.1"/>
    </source>
</evidence>
<name>A0A515EP08_9BURK</name>
<proteinExistence type="predicted"/>
<feature type="compositionally biased region" description="Low complexity" evidence="1">
    <location>
        <begin position="52"/>
        <end position="86"/>
    </location>
</feature>
<dbReference type="Pfam" id="PF13511">
    <property type="entry name" value="DUF4124"/>
    <property type="match status" value="1"/>
</dbReference>
<accession>A0A515EP08</accession>
<evidence type="ECO:0000256" key="1">
    <source>
        <dbReference type="SAM" id="MobiDB-lite"/>
    </source>
</evidence>
<feature type="region of interest" description="Disordered" evidence="1">
    <location>
        <begin position="33"/>
        <end position="90"/>
    </location>
</feature>
<feature type="chain" id="PRO_5021912714" evidence="2">
    <location>
        <begin position="22"/>
        <end position="175"/>
    </location>
</feature>